<evidence type="ECO:0000256" key="1">
    <source>
        <dbReference type="ARBA" id="ARBA00008742"/>
    </source>
</evidence>
<organism evidence="7 8">
    <name type="scientific">Huiozyma naganishii (strain ATCC MYA-139 / BCRC 22969 / CBS 8797 / KCTC 17520 / NBRC 10181 / NCYC 3082 / Yp74L-3)</name>
    <name type="common">Yeast</name>
    <name type="synonym">Kazachstania naganishii</name>
    <dbReference type="NCBI Taxonomy" id="1071383"/>
    <lineage>
        <taxon>Eukaryota</taxon>
        <taxon>Fungi</taxon>
        <taxon>Dikarya</taxon>
        <taxon>Ascomycota</taxon>
        <taxon>Saccharomycotina</taxon>
        <taxon>Saccharomycetes</taxon>
        <taxon>Saccharomycetales</taxon>
        <taxon>Saccharomycetaceae</taxon>
        <taxon>Huiozyma</taxon>
    </lineage>
</organism>
<evidence type="ECO:0000313" key="7">
    <source>
        <dbReference type="EMBL" id="CCK69190.1"/>
    </source>
</evidence>
<keyword evidence="2" id="KW-0132">Cell division</keyword>
<sequence>MSACKRKQNVQLHPNLVKNEQITANATIKPYKEDILLLYHDLDVAHTGQLNPVMIDNQPEIKWNMRPFLIDFLVELHVFFDLSPETLYLAASIADRYCSKRIVYKRHYQLLIATSLWIAAKYQDKKIEYPILKELYLLCYQIYDPQMFVQMERHILTTLDWTVGHVTTATEILHLLFDQCPKLTLLPKTGIVCQFTNFLLDFSLYHRDYLCFNHSTRAVSALLVASCIVGDDTFPNHFKRLLQQQPKEQKQDEKKCSAPLLKYIAGDSENHDLDLHITRDKMAEIRQCVFLHLQDLFMPRMARATTQSNSNKFKISQVLLKKYKAWPVRALVDKFTAANFELFVHLNGLLESRDALKRDGFFIQPWLPNSIAMFIDYFVSLGEIRYDSDVVAAGQAEYGPAPYREAIVQHAEAVSRVPTPLEFMTPNTACSRFSSSSATPLLLRSTSSISDNSISNASSRSSSIFSQPITRVDSSQFIDTITPVTATFPHVKNRSNTFTAGTIKQCQQPSSMLSMKGSSNSTIPPTPTLLRHKSQMSFSGSSNLFSISQSPKLSDETLLESMDNFISEVTSAQNGILNFDQIALQKKK</sequence>
<accession>J7R2Y2</accession>
<keyword evidence="4" id="KW-0131">Cell cycle</keyword>
<protein>
    <recommendedName>
        <fullName evidence="6">Cyclin-like domain-containing protein</fullName>
    </recommendedName>
</protein>
<evidence type="ECO:0000256" key="2">
    <source>
        <dbReference type="ARBA" id="ARBA00022618"/>
    </source>
</evidence>
<evidence type="ECO:0000256" key="5">
    <source>
        <dbReference type="RuleBase" id="RU000383"/>
    </source>
</evidence>
<dbReference type="PANTHER" id="PTHR10177">
    <property type="entry name" value="CYCLINS"/>
    <property type="match status" value="1"/>
</dbReference>
<evidence type="ECO:0000313" key="8">
    <source>
        <dbReference type="Proteomes" id="UP000006310"/>
    </source>
</evidence>
<dbReference type="InterPro" id="IPR039361">
    <property type="entry name" value="Cyclin"/>
</dbReference>
<dbReference type="GO" id="GO:0051726">
    <property type="term" value="P:regulation of cell cycle"/>
    <property type="evidence" value="ECO:0007669"/>
    <property type="project" value="UniProtKB-ARBA"/>
</dbReference>
<reference evidence="8" key="2">
    <citation type="submission" date="2012-08" db="EMBL/GenBank/DDBJ databases">
        <title>Genome sequence of Kazachstania naganishii.</title>
        <authorList>
            <person name="Gordon J.L."/>
            <person name="Armisen D."/>
            <person name="Proux-Wera E."/>
            <person name="OhEigeartaigh S.S."/>
            <person name="Byrne K.P."/>
            <person name="Wolfe K.H."/>
        </authorList>
    </citation>
    <scope>NUCLEOTIDE SEQUENCE [LARGE SCALE GENOMIC DNA]</scope>
    <source>
        <strain evidence="8">ATCC MYA-139 / BCRC 22969 / CBS 8797 / CCRC 22969 / KCTC 17520 / NBRC 10181 / NCYC 3082</strain>
    </source>
</reference>
<evidence type="ECO:0000259" key="6">
    <source>
        <dbReference type="SMART" id="SM00385"/>
    </source>
</evidence>
<dbReference type="eggNOG" id="KOG0653">
    <property type="taxonomic scope" value="Eukaryota"/>
</dbReference>
<dbReference type="STRING" id="1071383.J7R2Y2"/>
<dbReference type="FunFam" id="1.10.472.10:FF:000010">
    <property type="entry name" value="G1/S-specific cyclin Cln1"/>
    <property type="match status" value="1"/>
</dbReference>
<dbReference type="HOGENOM" id="CLU_463846_0_0_1"/>
<dbReference type="OrthoDB" id="5590282at2759"/>
<dbReference type="GO" id="GO:0044772">
    <property type="term" value="P:mitotic cell cycle phase transition"/>
    <property type="evidence" value="ECO:0007669"/>
    <property type="project" value="UniProtKB-ARBA"/>
</dbReference>
<reference evidence="7 8" key="1">
    <citation type="journal article" date="2011" name="Proc. Natl. Acad. Sci. U.S.A.">
        <title>Evolutionary erosion of yeast sex chromosomes by mating-type switching accidents.</title>
        <authorList>
            <person name="Gordon J.L."/>
            <person name="Armisen D."/>
            <person name="Proux-Wera E."/>
            <person name="Oheigeartaigh S.S."/>
            <person name="Byrne K.P."/>
            <person name="Wolfe K.H."/>
        </authorList>
    </citation>
    <scope>NUCLEOTIDE SEQUENCE [LARGE SCALE GENOMIC DNA]</scope>
    <source>
        <strain evidence="8">ATCC MYA-139 / BCRC 22969 / CBS 8797 / CCRC 22969 / KCTC 17520 / NBRC 10181 / NCYC 3082</strain>
    </source>
</reference>
<name>J7R2Y2_HUIN7</name>
<dbReference type="KEGG" id="kng:KNAG_0C00770"/>
<keyword evidence="3 5" id="KW-0195">Cyclin</keyword>
<evidence type="ECO:0000256" key="3">
    <source>
        <dbReference type="ARBA" id="ARBA00023127"/>
    </source>
</evidence>
<dbReference type="GO" id="GO:0044843">
    <property type="term" value="P:cell cycle G1/S phase transition"/>
    <property type="evidence" value="ECO:0007669"/>
    <property type="project" value="UniProtKB-ARBA"/>
</dbReference>
<proteinExistence type="inferred from homology"/>
<dbReference type="GeneID" id="34524870"/>
<dbReference type="GO" id="GO:0016538">
    <property type="term" value="F:cyclin-dependent protein serine/threonine kinase regulator activity"/>
    <property type="evidence" value="ECO:0007669"/>
    <property type="project" value="UniProtKB-ARBA"/>
</dbReference>
<dbReference type="InterPro" id="IPR036915">
    <property type="entry name" value="Cyclin-like_sf"/>
</dbReference>
<evidence type="ECO:0000256" key="4">
    <source>
        <dbReference type="ARBA" id="ARBA00023306"/>
    </source>
</evidence>
<dbReference type="SMART" id="SM00385">
    <property type="entry name" value="CYCLIN"/>
    <property type="match status" value="1"/>
</dbReference>
<dbReference type="EMBL" id="HE978316">
    <property type="protein sequence ID" value="CCK69190.1"/>
    <property type="molecule type" value="Genomic_DNA"/>
</dbReference>
<dbReference type="Pfam" id="PF00134">
    <property type="entry name" value="Cyclin_N"/>
    <property type="match status" value="1"/>
</dbReference>
<dbReference type="CDD" id="cd20559">
    <property type="entry name" value="CYCLIN_ScCLN_like"/>
    <property type="match status" value="1"/>
</dbReference>
<gene>
    <name evidence="7" type="primary">KNAG0C00770</name>
    <name evidence="7" type="ordered locus">KNAG_0C00770</name>
</gene>
<dbReference type="RefSeq" id="XP_022463436.1">
    <property type="nucleotide sequence ID" value="XM_022606773.1"/>
</dbReference>
<dbReference type="Proteomes" id="UP000006310">
    <property type="component" value="Chromosome 3"/>
</dbReference>
<keyword evidence="8" id="KW-1185">Reference proteome</keyword>
<dbReference type="SUPFAM" id="SSF47954">
    <property type="entry name" value="Cyclin-like"/>
    <property type="match status" value="1"/>
</dbReference>
<feature type="domain" description="Cyclin-like" evidence="6">
    <location>
        <begin position="71"/>
        <end position="157"/>
    </location>
</feature>
<dbReference type="AlphaFoldDB" id="J7R2Y2"/>
<comment type="similarity">
    <text evidence="1 5">Belongs to the cyclin family.</text>
</comment>
<dbReference type="InterPro" id="IPR013763">
    <property type="entry name" value="Cyclin-like_dom"/>
</dbReference>
<dbReference type="GO" id="GO:0051301">
    <property type="term" value="P:cell division"/>
    <property type="evidence" value="ECO:0007669"/>
    <property type="project" value="UniProtKB-KW"/>
</dbReference>
<dbReference type="InterPro" id="IPR006671">
    <property type="entry name" value="Cyclin_N"/>
</dbReference>
<dbReference type="Gene3D" id="1.10.472.10">
    <property type="entry name" value="Cyclin-like"/>
    <property type="match status" value="2"/>
</dbReference>